<comment type="caution">
    <text evidence="2">The sequence shown here is derived from an EMBL/GenBank/DDBJ whole genome shotgun (WGS) entry which is preliminary data.</text>
</comment>
<gene>
    <name evidence="2" type="ORF">IAA22_07705</name>
</gene>
<proteinExistence type="predicted"/>
<organism evidence="2 3">
    <name type="scientific">Candidatus Olsenella stercoravium</name>
    <dbReference type="NCBI Taxonomy" id="2838713"/>
    <lineage>
        <taxon>Bacteria</taxon>
        <taxon>Bacillati</taxon>
        <taxon>Actinomycetota</taxon>
        <taxon>Coriobacteriia</taxon>
        <taxon>Coriobacteriales</taxon>
        <taxon>Atopobiaceae</taxon>
        <taxon>Olsenella</taxon>
    </lineage>
</organism>
<evidence type="ECO:0000313" key="3">
    <source>
        <dbReference type="Proteomes" id="UP000824029"/>
    </source>
</evidence>
<reference evidence="2" key="1">
    <citation type="journal article" date="2021" name="PeerJ">
        <title>Extensive microbial diversity within the chicken gut microbiome revealed by metagenomics and culture.</title>
        <authorList>
            <person name="Gilroy R."/>
            <person name="Ravi A."/>
            <person name="Getino M."/>
            <person name="Pursley I."/>
            <person name="Horton D.L."/>
            <person name="Alikhan N.F."/>
            <person name="Baker D."/>
            <person name="Gharbi K."/>
            <person name="Hall N."/>
            <person name="Watson M."/>
            <person name="Adriaenssens E.M."/>
            <person name="Foster-Nyarko E."/>
            <person name="Jarju S."/>
            <person name="Secka A."/>
            <person name="Antonio M."/>
            <person name="Oren A."/>
            <person name="Chaudhuri R.R."/>
            <person name="La Ragione R."/>
            <person name="Hildebrand F."/>
            <person name="Pallen M.J."/>
        </authorList>
    </citation>
    <scope>NUCLEOTIDE SEQUENCE</scope>
    <source>
        <strain evidence="2">ChiHecolR3B27-1887</strain>
    </source>
</reference>
<feature type="region of interest" description="Disordered" evidence="1">
    <location>
        <begin position="134"/>
        <end position="180"/>
    </location>
</feature>
<accession>A0A9D2IQF4</accession>
<dbReference type="AlphaFoldDB" id="A0A9D2IQF4"/>
<evidence type="ECO:0000313" key="2">
    <source>
        <dbReference type="EMBL" id="HIZ18975.1"/>
    </source>
</evidence>
<evidence type="ECO:0008006" key="4">
    <source>
        <dbReference type="Google" id="ProtNLM"/>
    </source>
</evidence>
<sequence length="180" mass="18594">MSADLILSIVLVVLVLVGVWAAVEFALTMRSARRDVSALTSSAREVVEQAQPVVAKLDGIMDELEPAAKRVTPLLEKTEVAVDEATVSLDRLSGILEDVSSVSGAASSVTGAVKGVAESAANGVAGVVSRLRGESAPDPAALPETQQAHPEPRQEAPTRYVDYADVASARDASDTGEGSN</sequence>
<dbReference type="Proteomes" id="UP000824029">
    <property type="component" value="Unassembled WGS sequence"/>
</dbReference>
<reference evidence="2" key="2">
    <citation type="submission" date="2021-04" db="EMBL/GenBank/DDBJ databases">
        <authorList>
            <person name="Gilroy R."/>
        </authorList>
    </citation>
    <scope>NUCLEOTIDE SEQUENCE</scope>
    <source>
        <strain evidence="2">ChiHecolR3B27-1887</strain>
    </source>
</reference>
<dbReference type="EMBL" id="DXBZ01000155">
    <property type="protein sequence ID" value="HIZ18975.1"/>
    <property type="molecule type" value="Genomic_DNA"/>
</dbReference>
<name>A0A9D2IQF4_9ACTN</name>
<protein>
    <recommendedName>
        <fullName evidence="4">DUF948 domain-containing protein</fullName>
    </recommendedName>
</protein>
<evidence type="ECO:0000256" key="1">
    <source>
        <dbReference type="SAM" id="MobiDB-lite"/>
    </source>
</evidence>